<dbReference type="InterPro" id="IPR010753">
    <property type="entry name" value="DUF1330"/>
</dbReference>
<name>A0AAF0CE34_9PROT</name>
<protein>
    <submittedName>
        <fullName evidence="2">DUF1330 domain-containing protein</fullName>
    </submittedName>
</protein>
<dbReference type="Gene3D" id="3.30.70.100">
    <property type="match status" value="1"/>
</dbReference>
<feature type="domain" description="DUF1330" evidence="1">
    <location>
        <begin position="3"/>
        <end position="94"/>
    </location>
</feature>
<dbReference type="EMBL" id="CP118166">
    <property type="protein sequence ID" value="WDI30611.1"/>
    <property type="molecule type" value="Genomic_DNA"/>
</dbReference>
<evidence type="ECO:0000259" key="1">
    <source>
        <dbReference type="Pfam" id="PF07045"/>
    </source>
</evidence>
<dbReference type="RefSeq" id="WP_274492420.1">
    <property type="nucleotide sequence ID" value="NZ_CP118166.1"/>
</dbReference>
<evidence type="ECO:0000313" key="3">
    <source>
        <dbReference type="Proteomes" id="UP001214043"/>
    </source>
</evidence>
<dbReference type="KEGG" id="hfl:PUV54_11660"/>
<dbReference type="SUPFAM" id="SSF54909">
    <property type="entry name" value="Dimeric alpha+beta barrel"/>
    <property type="match status" value="1"/>
</dbReference>
<dbReference type="PANTHER" id="PTHR41521:SF4">
    <property type="entry name" value="BLR0684 PROTEIN"/>
    <property type="match status" value="1"/>
</dbReference>
<dbReference type="InterPro" id="IPR011008">
    <property type="entry name" value="Dimeric_a/b-barrel"/>
</dbReference>
<gene>
    <name evidence="2" type="ORF">PUV54_11660</name>
</gene>
<reference evidence="2" key="1">
    <citation type="submission" date="2023-02" db="EMBL/GenBank/DDBJ databases">
        <title>Genome sequence of Hyphococcus flavus.</title>
        <authorList>
            <person name="Rong J.-C."/>
            <person name="Zhao Q."/>
            <person name="Yi M."/>
            <person name="Wu J.-Y."/>
        </authorList>
    </citation>
    <scope>NUCLEOTIDE SEQUENCE</scope>
    <source>
        <strain evidence="2">MCCC 1K03223</strain>
    </source>
</reference>
<accession>A0AAF0CE34</accession>
<dbReference type="PANTHER" id="PTHR41521">
    <property type="match status" value="1"/>
</dbReference>
<dbReference type="AlphaFoldDB" id="A0AAF0CE34"/>
<dbReference type="Pfam" id="PF07045">
    <property type="entry name" value="DUF1330"/>
    <property type="match status" value="1"/>
</dbReference>
<dbReference type="Proteomes" id="UP001214043">
    <property type="component" value="Chromosome"/>
</dbReference>
<evidence type="ECO:0000313" key="2">
    <source>
        <dbReference type="EMBL" id="WDI30611.1"/>
    </source>
</evidence>
<organism evidence="2 3">
    <name type="scientific">Hyphococcus flavus</name>
    <dbReference type="NCBI Taxonomy" id="1866326"/>
    <lineage>
        <taxon>Bacteria</taxon>
        <taxon>Pseudomonadati</taxon>
        <taxon>Pseudomonadota</taxon>
        <taxon>Alphaproteobacteria</taxon>
        <taxon>Parvularculales</taxon>
        <taxon>Parvularculaceae</taxon>
        <taxon>Hyphococcus</taxon>
    </lineage>
</organism>
<keyword evidence="3" id="KW-1185">Reference proteome</keyword>
<proteinExistence type="predicted"/>
<sequence length="96" mass="10683">MAKGYWIGHVDVSNAENYPNYMKAAQPAYEKYGAKFIVRGGKFDSVEGKARSRHVVVEFESYEKALACYNSPEYQAAAKIRQANSEGDILIVEGAE</sequence>